<reference evidence="1 2" key="1">
    <citation type="submission" date="2017-03" db="EMBL/GenBank/DDBJ databases">
        <title>Complete genome sequence of Paenibacillus Kribbensis producing bioflocculants.</title>
        <authorList>
            <person name="Lee H.-G."/>
            <person name="Oh H.-M."/>
        </authorList>
    </citation>
    <scope>NUCLEOTIDE SEQUENCE [LARGE SCALE GENOMIC DNA]</scope>
    <source>
        <strain evidence="1 2">AM49</strain>
    </source>
</reference>
<dbReference type="KEGG" id="pkb:B4V02_20975"/>
<evidence type="ECO:0008006" key="3">
    <source>
        <dbReference type="Google" id="ProtNLM"/>
    </source>
</evidence>
<gene>
    <name evidence="1" type="ORF">B4V02_20975</name>
</gene>
<dbReference type="Pfam" id="PF09566">
    <property type="entry name" value="RE_SacI"/>
    <property type="match status" value="1"/>
</dbReference>
<keyword evidence="2" id="KW-1185">Reference proteome</keyword>
<accession>A0A222WTA0</accession>
<evidence type="ECO:0000313" key="1">
    <source>
        <dbReference type="EMBL" id="ASR48991.1"/>
    </source>
</evidence>
<name>A0A222WTA0_9BACL</name>
<sequence length="373" mass="41660">MYTLGVIQLSEVRVDKNQATEVLVKAIERATTKGYSWQSPFSKNIQTVLFGTHLTFRYILVTALLAKATNPKVNALCLQAGSQLDGAYDARSLCHNLLVPFERKYFNGGLGSSNEPFLNKPARAPELNPSNPVRRGNDQMLLDLLCTFLPQIQTQQEAFDALTDAIACCFIKFLEIRKSSTVQAAKIPTLTEMDLFLNDLLEQACGGETLVLTVGVLVKLHTMALAGKTKVEVHVVNQSGASSKEVSDIDVYLNNKMLYAFEAKDKLYKQEDVAHAVRKVIDSGFNRLIFVSGPRAMLQEASKQELIDAAALKGVYLTFMSHKKFIKFYLSQIPPTSIELFFSTLMELTREARMKDDTITYLQNTARKHGFIE</sequence>
<dbReference type="Proteomes" id="UP000214666">
    <property type="component" value="Chromosome"/>
</dbReference>
<dbReference type="InterPro" id="IPR019066">
    <property type="entry name" value="Restrct_endonuc_II_SacI"/>
</dbReference>
<dbReference type="AlphaFoldDB" id="A0A222WTA0"/>
<protein>
    <recommendedName>
        <fullName evidence="3">Restriction endonuclease, SacI family</fullName>
    </recommendedName>
</protein>
<proteinExistence type="predicted"/>
<dbReference type="EMBL" id="CP020028">
    <property type="protein sequence ID" value="ASR48991.1"/>
    <property type="molecule type" value="Genomic_DNA"/>
</dbReference>
<dbReference type="REBASE" id="213935">
    <property type="entry name" value="PkrAM49ORF20970P"/>
</dbReference>
<evidence type="ECO:0000313" key="2">
    <source>
        <dbReference type="Proteomes" id="UP000214666"/>
    </source>
</evidence>
<organism evidence="1 2">
    <name type="scientific">Paenibacillus kribbensis</name>
    <dbReference type="NCBI Taxonomy" id="172713"/>
    <lineage>
        <taxon>Bacteria</taxon>
        <taxon>Bacillati</taxon>
        <taxon>Bacillota</taxon>
        <taxon>Bacilli</taxon>
        <taxon>Bacillales</taxon>
        <taxon>Paenibacillaceae</taxon>
        <taxon>Paenibacillus</taxon>
    </lineage>
</organism>